<feature type="region of interest" description="Disordered" evidence="1">
    <location>
        <begin position="1"/>
        <end position="24"/>
    </location>
</feature>
<dbReference type="Pfam" id="PF07734">
    <property type="entry name" value="FBA_1"/>
    <property type="match status" value="1"/>
</dbReference>
<accession>A0A072VIV8</accession>
<dbReference type="EMBL" id="CM001217">
    <property type="protein sequence ID" value="KEH41944.1"/>
    <property type="molecule type" value="Genomic_DNA"/>
</dbReference>
<name>A0A072VIV8_MEDTR</name>
<protein>
    <submittedName>
        <fullName evidence="3">F-box and associated interaction domain protein, putative</fullName>
    </submittedName>
</protein>
<evidence type="ECO:0000313" key="5">
    <source>
        <dbReference type="Proteomes" id="UP000002051"/>
    </source>
</evidence>
<reference evidence="3 5" key="2">
    <citation type="journal article" date="2014" name="BMC Genomics">
        <title>An improved genome release (version Mt4.0) for the model legume Medicago truncatula.</title>
        <authorList>
            <person name="Tang H."/>
            <person name="Krishnakumar V."/>
            <person name="Bidwell S."/>
            <person name="Rosen B."/>
            <person name="Chan A."/>
            <person name="Zhou S."/>
            <person name="Gentzbittel L."/>
            <person name="Childs K.L."/>
            <person name="Yandell M."/>
            <person name="Gundlach H."/>
            <person name="Mayer K.F."/>
            <person name="Schwartz D.C."/>
            <person name="Town C.D."/>
        </authorList>
    </citation>
    <scope>GENOME REANNOTATION</scope>
    <source>
        <strain evidence="3">A17</strain>
        <strain evidence="4 5">cv. Jemalong A17</strain>
    </source>
</reference>
<proteinExistence type="predicted"/>
<dbReference type="PANTHER" id="PTHR31672">
    <property type="entry name" value="BNACNNG10540D PROTEIN"/>
    <property type="match status" value="1"/>
</dbReference>
<gene>
    <name evidence="3" type="ordered locus">MTR_1g057890</name>
</gene>
<keyword evidence="5" id="KW-1185">Reference proteome</keyword>
<organism evidence="3 5">
    <name type="scientific">Medicago truncatula</name>
    <name type="common">Barrel medic</name>
    <name type="synonym">Medicago tribuloides</name>
    <dbReference type="NCBI Taxonomy" id="3880"/>
    <lineage>
        <taxon>Eukaryota</taxon>
        <taxon>Viridiplantae</taxon>
        <taxon>Streptophyta</taxon>
        <taxon>Embryophyta</taxon>
        <taxon>Tracheophyta</taxon>
        <taxon>Spermatophyta</taxon>
        <taxon>Magnoliopsida</taxon>
        <taxon>eudicotyledons</taxon>
        <taxon>Gunneridae</taxon>
        <taxon>Pentapetalae</taxon>
        <taxon>rosids</taxon>
        <taxon>fabids</taxon>
        <taxon>Fabales</taxon>
        <taxon>Fabaceae</taxon>
        <taxon>Papilionoideae</taxon>
        <taxon>50 kb inversion clade</taxon>
        <taxon>NPAAA clade</taxon>
        <taxon>Hologalegina</taxon>
        <taxon>IRL clade</taxon>
        <taxon>Trifolieae</taxon>
        <taxon>Medicago</taxon>
    </lineage>
</organism>
<dbReference type="HOGENOM" id="CLU_027176_1_4_1"/>
<evidence type="ECO:0000256" key="1">
    <source>
        <dbReference type="SAM" id="MobiDB-lite"/>
    </source>
</evidence>
<evidence type="ECO:0000259" key="2">
    <source>
        <dbReference type="Pfam" id="PF07734"/>
    </source>
</evidence>
<dbReference type="EnsemblPlants" id="KEH41944">
    <property type="protein sequence ID" value="KEH41944"/>
    <property type="gene ID" value="MTR_1g057890"/>
</dbReference>
<evidence type="ECO:0000313" key="4">
    <source>
        <dbReference type="EnsemblPlants" id="KEH41944"/>
    </source>
</evidence>
<feature type="compositionally biased region" description="Low complexity" evidence="1">
    <location>
        <begin position="1"/>
        <end position="23"/>
    </location>
</feature>
<dbReference type="Proteomes" id="UP000002051">
    <property type="component" value="Unassembled WGS sequence"/>
</dbReference>
<evidence type="ECO:0000313" key="3">
    <source>
        <dbReference type="EMBL" id="KEH41944.1"/>
    </source>
</evidence>
<dbReference type="PANTHER" id="PTHR31672:SF13">
    <property type="entry name" value="F-BOX PROTEIN CPR30-LIKE"/>
    <property type="match status" value="1"/>
</dbReference>
<feature type="domain" description="F-box associated beta-propeller type 1" evidence="2">
    <location>
        <begin position="119"/>
        <end position="356"/>
    </location>
</feature>
<dbReference type="AlphaFoldDB" id="A0A072VIV8"/>
<dbReference type="InterPro" id="IPR050796">
    <property type="entry name" value="SCF_F-box_component"/>
</dbReference>
<reference evidence="4" key="3">
    <citation type="submission" date="2015-04" db="UniProtKB">
        <authorList>
            <consortium name="EnsemblPlants"/>
        </authorList>
    </citation>
    <scope>IDENTIFICATION</scope>
    <source>
        <strain evidence="4">cv. Jemalong A17</strain>
    </source>
</reference>
<dbReference type="InterPro" id="IPR006527">
    <property type="entry name" value="F-box-assoc_dom_typ1"/>
</dbReference>
<reference evidence="3 5" key="1">
    <citation type="journal article" date="2011" name="Nature">
        <title>The Medicago genome provides insight into the evolution of rhizobial symbioses.</title>
        <authorList>
            <person name="Young N.D."/>
            <person name="Debelle F."/>
            <person name="Oldroyd G.E."/>
            <person name="Geurts R."/>
            <person name="Cannon S.B."/>
            <person name="Udvardi M.K."/>
            <person name="Benedito V.A."/>
            <person name="Mayer K.F."/>
            <person name="Gouzy J."/>
            <person name="Schoof H."/>
            <person name="Van de Peer Y."/>
            <person name="Proost S."/>
            <person name="Cook D.R."/>
            <person name="Meyers B.C."/>
            <person name="Spannagl M."/>
            <person name="Cheung F."/>
            <person name="De Mita S."/>
            <person name="Krishnakumar V."/>
            <person name="Gundlach H."/>
            <person name="Zhou S."/>
            <person name="Mudge J."/>
            <person name="Bharti A.K."/>
            <person name="Murray J.D."/>
            <person name="Naoumkina M.A."/>
            <person name="Rosen B."/>
            <person name="Silverstein K.A."/>
            <person name="Tang H."/>
            <person name="Rombauts S."/>
            <person name="Zhao P.X."/>
            <person name="Zhou P."/>
            <person name="Barbe V."/>
            <person name="Bardou P."/>
            <person name="Bechner M."/>
            <person name="Bellec A."/>
            <person name="Berger A."/>
            <person name="Berges H."/>
            <person name="Bidwell S."/>
            <person name="Bisseling T."/>
            <person name="Choisne N."/>
            <person name="Couloux A."/>
            <person name="Denny R."/>
            <person name="Deshpande S."/>
            <person name="Dai X."/>
            <person name="Doyle J.J."/>
            <person name="Dudez A.M."/>
            <person name="Farmer A.D."/>
            <person name="Fouteau S."/>
            <person name="Franken C."/>
            <person name="Gibelin C."/>
            <person name="Gish J."/>
            <person name="Goldstein S."/>
            <person name="Gonzalez A.J."/>
            <person name="Green P.J."/>
            <person name="Hallab A."/>
            <person name="Hartog M."/>
            <person name="Hua A."/>
            <person name="Humphray S.J."/>
            <person name="Jeong D.H."/>
            <person name="Jing Y."/>
            <person name="Jocker A."/>
            <person name="Kenton S.M."/>
            <person name="Kim D.J."/>
            <person name="Klee K."/>
            <person name="Lai H."/>
            <person name="Lang C."/>
            <person name="Lin S."/>
            <person name="Macmil S.L."/>
            <person name="Magdelenat G."/>
            <person name="Matthews L."/>
            <person name="McCorrison J."/>
            <person name="Monaghan E.L."/>
            <person name="Mun J.H."/>
            <person name="Najar F.Z."/>
            <person name="Nicholson C."/>
            <person name="Noirot C."/>
            <person name="O'Bleness M."/>
            <person name="Paule C.R."/>
            <person name="Poulain J."/>
            <person name="Prion F."/>
            <person name="Qin B."/>
            <person name="Qu C."/>
            <person name="Retzel E.F."/>
            <person name="Riddle C."/>
            <person name="Sallet E."/>
            <person name="Samain S."/>
            <person name="Samson N."/>
            <person name="Sanders I."/>
            <person name="Saurat O."/>
            <person name="Scarpelli C."/>
            <person name="Schiex T."/>
            <person name="Segurens B."/>
            <person name="Severin A.J."/>
            <person name="Sherrier D.J."/>
            <person name="Shi R."/>
            <person name="Sims S."/>
            <person name="Singer S.R."/>
            <person name="Sinharoy S."/>
            <person name="Sterck L."/>
            <person name="Viollet A."/>
            <person name="Wang B.B."/>
            <person name="Wang K."/>
            <person name="Wang M."/>
            <person name="Wang X."/>
            <person name="Warfsmann J."/>
            <person name="Weissenbach J."/>
            <person name="White D.D."/>
            <person name="White J.D."/>
            <person name="Wiley G.B."/>
            <person name="Wincker P."/>
            <person name="Xing Y."/>
            <person name="Yang L."/>
            <person name="Yao Z."/>
            <person name="Ying F."/>
            <person name="Zhai J."/>
            <person name="Zhou L."/>
            <person name="Zuber A."/>
            <person name="Denarie J."/>
            <person name="Dixon R.A."/>
            <person name="May G.D."/>
            <person name="Schwartz D.C."/>
            <person name="Rogers J."/>
            <person name="Quetier F."/>
            <person name="Town C.D."/>
            <person name="Roe B.A."/>
        </authorList>
    </citation>
    <scope>NUCLEOTIDE SEQUENCE [LARGE SCALE GENOMIC DNA]</scope>
    <source>
        <strain evidence="3">A17</strain>
        <strain evidence="4 5">cv. Jemalong A17</strain>
    </source>
</reference>
<sequence>MIGTLTLSGSLSSNNDNSTASSNETLALGDSPSNFSCNSADFCKSWNSLISNDPDFAKKHLRKSPTKRHLFFTSKWVPINHFTLTSYPLDSLHLDAIFTSNPTQLDYSLIDPKHYDALIASCDGLFCFAINNTLAALWNPTIRKVKELPSLDIPPQRGRTIYAFGYDPFIHRYKAVSVFCYDFEYRGIHMKGCKTQAVSPNGILVPLVAGSADVVGEINRTQAIVSLHLGKESYQEISQPDYGMPSNLTLGIMKDCLCVFSCSDSLIDVWLMKEYGNKESWIKLIHLPFSSSLGLYCQDPKMVYISEDDNNVLLLFREFSKLKWVVYDRKYHTTRTIKIEDFSWVNSKLYVESLVSP</sequence>